<accession>A0A101SKF5</accession>
<organism evidence="1 2">
    <name type="scientific">Streptomyces bungoensis</name>
    <dbReference type="NCBI Taxonomy" id="285568"/>
    <lineage>
        <taxon>Bacteria</taxon>
        <taxon>Bacillati</taxon>
        <taxon>Actinomycetota</taxon>
        <taxon>Actinomycetes</taxon>
        <taxon>Kitasatosporales</taxon>
        <taxon>Streptomycetaceae</taxon>
        <taxon>Streptomyces</taxon>
    </lineage>
</organism>
<comment type="caution">
    <text evidence="1">The sequence shown here is derived from an EMBL/GenBank/DDBJ whole genome shotgun (WGS) entry which is preliminary data.</text>
</comment>
<proteinExistence type="predicted"/>
<evidence type="ECO:0000313" key="2">
    <source>
        <dbReference type="Proteomes" id="UP000053024"/>
    </source>
</evidence>
<keyword evidence="2" id="KW-1185">Reference proteome</keyword>
<sequence>MALGDLDALTAYIEDLDVVQRHCRQYFPVGPDISWSDRLWVRRARLLIEGRCVTVPHRSLTVTLNGSNSPVLRSSLREFGALKVDADQSAIPVGRRTLNLGPFFVYHPRMRAENGSAALAALDSGQAAVFRVVYSPADGEHLRAFLPTAAPRDQPLAPTPLELPGAVALP</sequence>
<gene>
    <name evidence="1" type="ORF">AQJ66_36255</name>
</gene>
<dbReference type="EMBL" id="LMWX01000097">
    <property type="protein sequence ID" value="KUN75317.1"/>
    <property type="molecule type" value="Genomic_DNA"/>
</dbReference>
<reference evidence="1 2" key="1">
    <citation type="submission" date="2015-10" db="EMBL/GenBank/DDBJ databases">
        <title>Draft genome sequence of Streptomyces bungoensis DSM 41781, type strain for the species Streptomyces bungoensis.</title>
        <authorList>
            <person name="Ruckert C."/>
            <person name="Winkler A."/>
            <person name="Kalinowski J."/>
            <person name="Kampfer P."/>
            <person name="Glaeser S."/>
        </authorList>
    </citation>
    <scope>NUCLEOTIDE SEQUENCE [LARGE SCALE GENOMIC DNA]</scope>
    <source>
        <strain evidence="1 2">DSM 41781</strain>
    </source>
</reference>
<name>A0A101SKF5_9ACTN</name>
<evidence type="ECO:0000313" key="1">
    <source>
        <dbReference type="EMBL" id="KUN75317.1"/>
    </source>
</evidence>
<dbReference type="AlphaFoldDB" id="A0A101SKF5"/>
<protein>
    <submittedName>
        <fullName evidence="1">Uncharacterized protein</fullName>
    </submittedName>
</protein>
<dbReference type="Proteomes" id="UP000053024">
    <property type="component" value="Unassembled WGS sequence"/>
</dbReference>